<dbReference type="RefSeq" id="WP_377251409.1">
    <property type="nucleotide sequence ID" value="NZ_JBHLUH010000023.1"/>
</dbReference>
<evidence type="ECO:0000313" key="2">
    <source>
        <dbReference type="Proteomes" id="UP001589867"/>
    </source>
</evidence>
<name>A0ABV6M2X2_9ACTN</name>
<protein>
    <submittedName>
        <fullName evidence="1">CehA/McbA family metallohydrolase</fullName>
    </submittedName>
</protein>
<gene>
    <name evidence="1" type="ORF">ACFFIA_15410</name>
</gene>
<comment type="caution">
    <text evidence="1">The sequence shown here is derived from an EMBL/GenBank/DDBJ whole genome shotgun (WGS) entry which is preliminary data.</text>
</comment>
<dbReference type="NCBIfam" id="NF038032">
    <property type="entry name" value="CehA_McbA_metalo"/>
    <property type="match status" value="1"/>
</dbReference>
<sequence>MDFVVSALRDPQAPEVVVWDSGCAKLGPLRPFVIPGGLLDLIVFSRPDRHASFSDSVHRVSYEQPCVVIGGHTVEAAEPSAAGTLELSSAYVSRWTVLDERGGAWFPDDQPHRYDAQGVPYFYGRATTVRVPSGPTRVRVARGTEFKAVEQLVDIAPDRTIELFVEPERIHNGLARGWASADLHVHLNYSGDHVNDIARGRVVRQGEGLHVMNLLAANWNTDLIYDDILLTETLQANHADDDGTVVGVEYRNNLYGHMTVLNPDARPERFHTGHPRATHDVDWPPNSQAAGAFREGGAFVTYTHPFLVDVAAAGGLDEVFSRARARSCEARALVVDAPLGLVDGVDVVGGPNHIIGSMEVVRRLYNCGLRFALTAGTDVLLSFSSAWGELSNPPGWFRAYAEIGTEQPTSRRWQQAASAGRTFVTNGPWLELTVNDVGIGGCVEAGPGARLQAKAEVSGAGLEELLIVGPDGPLARSEIVSDDGASLSVELAVESPTWLAATAHGGKRATLYGDQPSVFAHTSPVWVRVDGREIARADDAQWCLDWIARFQELVRADGRFSAEAQWDDFEADCSRATRFYAAIAGRTT</sequence>
<reference evidence="1 2" key="1">
    <citation type="submission" date="2024-09" db="EMBL/GenBank/DDBJ databases">
        <authorList>
            <person name="Sun Q."/>
            <person name="Mori K."/>
        </authorList>
    </citation>
    <scope>NUCLEOTIDE SEQUENCE [LARGE SCALE GENOMIC DNA]</scope>
    <source>
        <strain evidence="1 2">TBRC 3947</strain>
    </source>
</reference>
<dbReference type="Proteomes" id="UP001589867">
    <property type="component" value="Unassembled WGS sequence"/>
</dbReference>
<proteinExistence type="predicted"/>
<dbReference type="EMBL" id="JBHLUH010000023">
    <property type="protein sequence ID" value="MFC0529045.1"/>
    <property type="molecule type" value="Genomic_DNA"/>
</dbReference>
<accession>A0ABV6M2X2</accession>
<evidence type="ECO:0000313" key="1">
    <source>
        <dbReference type="EMBL" id="MFC0529045.1"/>
    </source>
</evidence>
<organism evidence="1 2">
    <name type="scientific">Phytohabitans kaempferiae</name>
    <dbReference type="NCBI Taxonomy" id="1620943"/>
    <lineage>
        <taxon>Bacteria</taxon>
        <taxon>Bacillati</taxon>
        <taxon>Actinomycetota</taxon>
        <taxon>Actinomycetes</taxon>
        <taxon>Micromonosporales</taxon>
        <taxon>Micromonosporaceae</taxon>
    </lineage>
</organism>
<keyword evidence="2" id="KW-1185">Reference proteome</keyword>